<organism evidence="1 2">
    <name type="scientific">Cichorium intybus</name>
    <name type="common">Chicory</name>
    <dbReference type="NCBI Taxonomy" id="13427"/>
    <lineage>
        <taxon>Eukaryota</taxon>
        <taxon>Viridiplantae</taxon>
        <taxon>Streptophyta</taxon>
        <taxon>Embryophyta</taxon>
        <taxon>Tracheophyta</taxon>
        <taxon>Spermatophyta</taxon>
        <taxon>Magnoliopsida</taxon>
        <taxon>eudicotyledons</taxon>
        <taxon>Gunneridae</taxon>
        <taxon>Pentapetalae</taxon>
        <taxon>asterids</taxon>
        <taxon>campanulids</taxon>
        <taxon>Asterales</taxon>
        <taxon>Asteraceae</taxon>
        <taxon>Cichorioideae</taxon>
        <taxon>Cichorieae</taxon>
        <taxon>Cichoriinae</taxon>
        <taxon>Cichorium</taxon>
    </lineage>
</organism>
<name>A0ACB9DWY4_CICIN</name>
<comment type="caution">
    <text evidence="1">The sequence shown here is derived from an EMBL/GenBank/DDBJ whole genome shotgun (WGS) entry which is preliminary data.</text>
</comment>
<reference evidence="2" key="1">
    <citation type="journal article" date="2022" name="Mol. Ecol. Resour.">
        <title>The genomes of chicory, endive, great burdock and yacon provide insights into Asteraceae palaeo-polyploidization history and plant inulin production.</title>
        <authorList>
            <person name="Fan W."/>
            <person name="Wang S."/>
            <person name="Wang H."/>
            <person name="Wang A."/>
            <person name="Jiang F."/>
            <person name="Liu H."/>
            <person name="Zhao H."/>
            <person name="Xu D."/>
            <person name="Zhang Y."/>
        </authorList>
    </citation>
    <scope>NUCLEOTIDE SEQUENCE [LARGE SCALE GENOMIC DNA]</scope>
    <source>
        <strain evidence="2">cv. Punajuju</strain>
    </source>
</reference>
<reference evidence="1 2" key="2">
    <citation type="journal article" date="2022" name="Mol. Ecol. Resour.">
        <title>The genomes of chicory, endive, great burdock and yacon provide insights into Asteraceae paleo-polyploidization history and plant inulin production.</title>
        <authorList>
            <person name="Fan W."/>
            <person name="Wang S."/>
            <person name="Wang H."/>
            <person name="Wang A."/>
            <person name="Jiang F."/>
            <person name="Liu H."/>
            <person name="Zhao H."/>
            <person name="Xu D."/>
            <person name="Zhang Y."/>
        </authorList>
    </citation>
    <scope>NUCLEOTIDE SEQUENCE [LARGE SCALE GENOMIC DNA]</scope>
    <source>
        <strain evidence="2">cv. Punajuju</strain>
        <tissue evidence="1">Leaves</tissue>
    </source>
</reference>
<keyword evidence="2" id="KW-1185">Reference proteome</keyword>
<dbReference type="EMBL" id="CM042012">
    <property type="protein sequence ID" value="KAI3751144.1"/>
    <property type="molecule type" value="Genomic_DNA"/>
</dbReference>
<evidence type="ECO:0000313" key="2">
    <source>
        <dbReference type="Proteomes" id="UP001055811"/>
    </source>
</evidence>
<protein>
    <submittedName>
        <fullName evidence="1">Uncharacterized protein</fullName>
    </submittedName>
</protein>
<gene>
    <name evidence="1" type="ORF">L2E82_22190</name>
</gene>
<proteinExistence type="predicted"/>
<evidence type="ECO:0000313" key="1">
    <source>
        <dbReference type="EMBL" id="KAI3751144.1"/>
    </source>
</evidence>
<dbReference type="Proteomes" id="UP001055811">
    <property type="component" value="Linkage Group LG04"/>
</dbReference>
<sequence>MGSTAVVAVVGDNEIVVANCGDSRAVLSRGGATVPLSVDHKPDRPDELERIELSGGRVIEWNGQRVLGVLATSRSIGDRQLKPYVIPKPEVTVNKRDDADEFMILASDGLWDVISNDLACNIVRKFLDTWSCRRRSLKENHRRTTNAAVFLTELAIARGSLDNISVIVVNLKR</sequence>
<accession>A0ACB9DWY4</accession>